<dbReference type="SUPFAM" id="SSF52058">
    <property type="entry name" value="L domain-like"/>
    <property type="match status" value="1"/>
</dbReference>
<evidence type="ECO:0000313" key="1">
    <source>
        <dbReference type="EMBL" id="GFS36918.1"/>
    </source>
</evidence>
<keyword evidence="2" id="KW-1185">Reference proteome</keyword>
<evidence type="ECO:0008006" key="3">
    <source>
        <dbReference type="Google" id="ProtNLM"/>
    </source>
</evidence>
<comment type="caution">
    <text evidence="1">The sequence shown here is derived from an EMBL/GenBank/DDBJ whole genome shotgun (WGS) entry which is preliminary data.</text>
</comment>
<proteinExistence type="predicted"/>
<dbReference type="Gene3D" id="3.80.10.10">
    <property type="entry name" value="Ribonuclease Inhibitor"/>
    <property type="match status" value="1"/>
</dbReference>
<name>A0A7J0DK79_9ERIC</name>
<dbReference type="EMBL" id="BJWL01000267">
    <property type="protein sequence ID" value="GFS36918.1"/>
    <property type="molecule type" value="Genomic_DNA"/>
</dbReference>
<dbReference type="Gene3D" id="3.40.50.300">
    <property type="entry name" value="P-loop containing nucleotide triphosphate hydrolases"/>
    <property type="match status" value="1"/>
</dbReference>
<dbReference type="InterPro" id="IPR027417">
    <property type="entry name" value="P-loop_NTPase"/>
</dbReference>
<organism evidence="1 2">
    <name type="scientific">Actinidia rufa</name>
    <dbReference type="NCBI Taxonomy" id="165716"/>
    <lineage>
        <taxon>Eukaryota</taxon>
        <taxon>Viridiplantae</taxon>
        <taxon>Streptophyta</taxon>
        <taxon>Embryophyta</taxon>
        <taxon>Tracheophyta</taxon>
        <taxon>Spermatophyta</taxon>
        <taxon>Magnoliopsida</taxon>
        <taxon>eudicotyledons</taxon>
        <taxon>Gunneridae</taxon>
        <taxon>Pentapetalae</taxon>
        <taxon>asterids</taxon>
        <taxon>Ericales</taxon>
        <taxon>Actinidiaceae</taxon>
        <taxon>Actinidia</taxon>
    </lineage>
</organism>
<accession>A0A7J0DK79</accession>
<sequence length="462" mass="51483">MADAANTFLLEKLIRILSEKSRSALGRERGGEIAGVAAEAHPILHPRIQTQTQHQAINIEGHHRLVRGQFGPAARQKPAGPDQEWLPRAASVVEDGQGDQKGDLSHRKRLIFKETDVVGLDAAAAAAAAAITERLTEAVVGMDGIGKTTLAGKVYNDPALVRRAMGLTMEDMKDMSDEELCFDLRPGREVSRGSKIWIPLIIVSFTPPRPPLEQGDIHKLIHLRYLILKSLPASISNLWNLHTLVVTAPCINRPQLNIWKMKELRHLHFHGQLLLPEPPKKAKDDSDNALSNLLTLSCLSPDSCTTSTLKLERDRRCNELDSLEYFVFPQGLVKLATVETQLLVDPMGVLGQLPNLQALKLKNVYIGQELLCCHNLCPKLQLLKLVNLAIRSWTIAQGAMPNLRSVVINRCEHLEDLPSILQEMPAFQKLELWSPHGQVVNEAREIEMSRGKEKFMLVIYQS</sequence>
<dbReference type="OrthoDB" id="646178at2759"/>
<dbReference type="PANTHER" id="PTHR15140">
    <property type="entry name" value="TUBULIN-SPECIFIC CHAPERONE E"/>
    <property type="match status" value="1"/>
</dbReference>
<gene>
    <name evidence="1" type="ORF">Acr_00g0048700</name>
</gene>
<dbReference type="Proteomes" id="UP000585474">
    <property type="component" value="Unassembled WGS sequence"/>
</dbReference>
<dbReference type="PANTHER" id="PTHR15140:SF37">
    <property type="entry name" value="UBIQUITIN-LIKE DOMAIN-CONTAINING PROTEIN"/>
    <property type="match status" value="1"/>
</dbReference>
<evidence type="ECO:0000313" key="2">
    <source>
        <dbReference type="Proteomes" id="UP000585474"/>
    </source>
</evidence>
<protein>
    <recommendedName>
        <fullName evidence="3">NB-ARC domain-containing disease resistance protein</fullName>
    </recommendedName>
</protein>
<dbReference type="InterPro" id="IPR032675">
    <property type="entry name" value="LRR_dom_sf"/>
</dbReference>
<reference evidence="2" key="1">
    <citation type="submission" date="2019-07" db="EMBL/GenBank/DDBJ databases">
        <title>De Novo Assembly of kiwifruit Actinidia rufa.</title>
        <authorList>
            <person name="Sugita-Konishi S."/>
            <person name="Sato K."/>
            <person name="Mori E."/>
            <person name="Abe Y."/>
            <person name="Kisaki G."/>
            <person name="Hamano K."/>
            <person name="Suezawa K."/>
            <person name="Otani M."/>
            <person name="Fukuda T."/>
            <person name="Manabe T."/>
            <person name="Gomi K."/>
            <person name="Tabuchi M."/>
            <person name="Akimitsu K."/>
            <person name="Kataoka I."/>
        </authorList>
    </citation>
    <scope>NUCLEOTIDE SEQUENCE [LARGE SCALE GENOMIC DNA]</scope>
    <source>
        <strain evidence="2">cv. Fuchu</strain>
    </source>
</reference>
<dbReference type="AlphaFoldDB" id="A0A7J0DK79"/>